<dbReference type="Gene3D" id="3.80.10.10">
    <property type="entry name" value="Ribonuclease Inhibitor"/>
    <property type="match status" value="1"/>
</dbReference>
<name>A0A5M3MBJ7_CONPW</name>
<dbReference type="KEGG" id="cput:CONPUDRAFT_168938"/>
<organism evidence="2 3">
    <name type="scientific">Coniophora puteana (strain RWD-64-598)</name>
    <name type="common">Brown rot fungus</name>
    <dbReference type="NCBI Taxonomy" id="741705"/>
    <lineage>
        <taxon>Eukaryota</taxon>
        <taxon>Fungi</taxon>
        <taxon>Dikarya</taxon>
        <taxon>Basidiomycota</taxon>
        <taxon>Agaricomycotina</taxon>
        <taxon>Agaricomycetes</taxon>
        <taxon>Agaricomycetidae</taxon>
        <taxon>Boletales</taxon>
        <taxon>Coniophorineae</taxon>
        <taxon>Coniophoraceae</taxon>
        <taxon>Coniophora</taxon>
    </lineage>
</organism>
<dbReference type="SUPFAM" id="SSF52047">
    <property type="entry name" value="RNI-like"/>
    <property type="match status" value="1"/>
</dbReference>
<dbReference type="OrthoDB" id="3250066at2759"/>
<feature type="region of interest" description="Disordered" evidence="1">
    <location>
        <begin position="153"/>
        <end position="178"/>
    </location>
</feature>
<reference evidence="3" key="1">
    <citation type="journal article" date="2012" name="Science">
        <title>The Paleozoic origin of enzymatic lignin decomposition reconstructed from 31 fungal genomes.</title>
        <authorList>
            <person name="Floudas D."/>
            <person name="Binder M."/>
            <person name="Riley R."/>
            <person name="Barry K."/>
            <person name="Blanchette R.A."/>
            <person name="Henrissat B."/>
            <person name="Martinez A.T."/>
            <person name="Otillar R."/>
            <person name="Spatafora J.W."/>
            <person name="Yadav J.S."/>
            <person name="Aerts A."/>
            <person name="Benoit I."/>
            <person name="Boyd A."/>
            <person name="Carlson A."/>
            <person name="Copeland A."/>
            <person name="Coutinho P.M."/>
            <person name="de Vries R.P."/>
            <person name="Ferreira P."/>
            <person name="Findley K."/>
            <person name="Foster B."/>
            <person name="Gaskell J."/>
            <person name="Glotzer D."/>
            <person name="Gorecki P."/>
            <person name="Heitman J."/>
            <person name="Hesse C."/>
            <person name="Hori C."/>
            <person name="Igarashi K."/>
            <person name="Jurgens J.A."/>
            <person name="Kallen N."/>
            <person name="Kersten P."/>
            <person name="Kohler A."/>
            <person name="Kuees U."/>
            <person name="Kumar T.K.A."/>
            <person name="Kuo A."/>
            <person name="LaButti K."/>
            <person name="Larrondo L.F."/>
            <person name="Lindquist E."/>
            <person name="Ling A."/>
            <person name="Lombard V."/>
            <person name="Lucas S."/>
            <person name="Lundell T."/>
            <person name="Martin R."/>
            <person name="McLaughlin D.J."/>
            <person name="Morgenstern I."/>
            <person name="Morin E."/>
            <person name="Murat C."/>
            <person name="Nagy L.G."/>
            <person name="Nolan M."/>
            <person name="Ohm R.A."/>
            <person name="Patyshakuliyeva A."/>
            <person name="Rokas A."/>
            <person name="Ruiz-Duenas F.J."/>
            <person name="Sabat G."/>
            <person name="Salamov A."/>
            <person name="Samejima M."/>
            <person name="Schmutz J."/>
            <person name="Slot J.C."/>
            <person name="St John F."/>
            <person name="Stenlid J."/>
            <person name="Sun H."/>
            <person name="Sun S."/>
            <person name="Syed K."/>
            <person name="Tsang A."/>
            <person name="Wiebenga A."/>
            <person name="Young D."/>
            <person name="Pisabarro A."/>
            <person name="Eastwood D.C."/>
            <person name="Martin F."/>
            <person name="Cullen D."/>
            <person name="Grigoriev I.V."/>
            <person name="Hibbett D.S."/>
        </authorList>
    </citation>
    <scope>NUCLEOTIDE SEQUENCE [LARGE SCALE GENOMIC DNA]</scope>
    <source>
        <strain evidence="3">RWD-64-598 SS2</strain>
    </source>
</reference>
<dbReference type="Gene3D" id="1.20.1280.50">
    <property type="match status" value="1"/>
</dbReference>
<gene>
    <name evidence="2" type="ORF">CONPUDRAFT_168938</name>
</gene>
<evidence type="ECO:0000313" key="3">
    <source>
        <dbReference type="Proteomes" id="UP000053558"/>
    </source>
</evidence>
<comment type="caution">
    <text evidence="2">The sequence shown here is derived from an EMBL/GenBank/DDBJ whole genome shotgun (WGS) entry which is preliminary data.</text>
</comment>
<dbReference type="InterPro" id="IPR032675">
    <property type="entry name" value="LRR_dom_sf"/>
</dbReference>
<dbReference type="Proteomes" id="UP000053558">
    <property type="component" value="Unassembled WGS sequence"/>
</dbReference>
<keyword evidence="3" id="KW-1185">Reference proteome</keyword>
<evidence type="ECO:0000256" key="1">
    <source>
        <dbReference type="SAM" id="MobiDB-lite"/>
    </source>
</evidence>
<dbReference type="PANTHER" id="PTHR16134:SF119">
    <property type="entry name" value="AT02038P-RELATED"/>
    <property type="match status" value="1"/>
</dbReference>
<protein>
    <submittedName>
        <fullName evidence="2">Uncharacterized protein</fullName>
    </submittedName>
</protein>
<dbReference type="PANTHER" id="PTHR16134">
    <property type="entry name" value="F-BOX/TPR REPEAT PROTEIN POF3"/>
    <property type="match status" value="1"/>
</dbReference>
<accession>A0A5M3MBJ7</accession>
<dbReference type="GeneID" id="19206112"/>
<dbReference type="RefSeq" id="XP_007773619.1">
    <property type="nucleotide sequence ID" value="XM_007775429.1"/>
</dbReference>
<evidence type="ECO:0000313" key="2">
    <source>
        <dbReference type="EMBL" id="EIW76386.1"/>
    </source>
</evidence>
<sequence length="513" mass="57354">MVDLCTDGPEHTSTIAQDLGPYGLIDDSPCYVARVPVELLSRIFEHALPPPPFVEQDDERDDEEVAEQYNAQLLSLDDEPSPSQYHSPSYPSQMLVSHVCKRWRITAIATPSLWTSIRLTLKNLPPFTKAHTWIGRSGSVPLDINVYINDDEEYVPNERGGDSDASGSYDSSESDDSPFMSCESFEDLIAMLVSRASQWRSFVFAASLPEFVQTTINALWSLPPAPHLRHISIRQIDFLLDSPYLRPIVDSQSSVLGGASQQLKSIELWNVLVDVDRCFTNCHALTHLTISYYRPGETLTWESVFSVLRSAPALQSLTIRQATPYFEPTEETVVTLPALRELDLQETDATAVASVLRHLSFPNITTLHLSVGGEVSSDSRLMEILSESTSDRASLLSRLQHLALYKFPQGELAISVFEQLNSLKSLELSHGSASYRDDFAELVRRSDAALPSLQTLILQSPPMKAELSMIKSLVNRNVGPQLQELRIRGGVGDSLTDTDLRWLKEHLIIRYIR</sequence>
<proteinExistence type="predicted"/>
<dbReference type="EMBL" id="JH711586">
    <property type="protein sequence ID" value="EIW76386.1"/>
    <property type="molecule type" value="Genomic_DNA"/>
</dbReference>
<dbReference type="OMA" id="SRWRNIA"/>
<dbReference type="AlphaFoldDB" id="A0A5M3MBJ7"/>